<accession>A0ACD2U2U4</accession>
<reference evidence="1" key="1">
    <citation type="submission" date="2017-05" db="EMBL/GenBank/DDBJ databases">
        <authorList>
            <person name="Varghese N."/>
            <person name="Submissions S."/>
        </authorList>
    </citation>
    <scope>NUCLEOTIDE SEQUENCE</scope>
    <source>
        <strain evidence="1">LMG 28168</strain>
    </source>
</reference>
<name>A0ACD2U2U4_9PSED</name>
<evidence type="ECO:0000313" key="2">
    <source>
        <dbReference type="Proteomes" id="UP001158048"/>
    </source>
</evidence>
<protein>
    <submittedName>
        <fullName evidence="1">Uncharacterized protein</fullName>
    </submittedName>
</protein>
<sequence>MDKLLFKFRDVEICRRHERYFIKYDAGSHVDVRREDEISEQEALTAAMGEEAVMKFLFELQERLIREGVDPFVSNTD</sequence>
<organism evidence="1 2">
    <name type="scientific">Pseudomonas helmanticensis</name>
    <dbReference type="NCBI Taxonomy" id="1471381"/>
    <lineage>
        <taxon>Bacteria</taxon>
        <taxon>Pseudomonadati</taxon>
        <taxon>Pseudomonadota</taxon>
        <taxon>Gammaproteobacteria</taxon>
        <taxon>Pseudomonadales</taxon>
        <taxon>Pseudomonadaceae</taxon>
        <taxon>Pseudomonas</taxon>
    </lineage>
</organism>
<keyword evidence="2" id="KW-1185">Reference proteome</keyword>
<gene>
    <name evidence="1" type="ORF">SAMN04488483_1528</name>
</gene>
<evidence type="ECO:0000313" key="1">
    <source>
        <dbReference type="EMBL" id="SMQ24267.1"/>
    </source>
</evidence>
<proteinExistence type="predicted"/>
<comment type="caution">
    <text evidence="1">The sequence shown here is derived from an EMBL/GenBank/DDBJ whole genome shotgun (WGS) entry which is preliminary data.</text>
</comment>
<dbReference type="EMBL" id="FXUY01000001">
    <property type="protein sequence ID" value="SMQ24267.1"/>
    <property type="molecule type" value="Genomic_DNA"/>
</dbReference>
<dbReference type="Proteomes" id="UP001158048">
    <property type="component" value="Unassembled WGS sequence"/>
</dbReference>